<dbReference type="EMBL" id="CP001287">
    <property type="protein sequence ID" value="ACK67119.1"/>
    <property type="molecule type" value="Genomic_DNA"/>
</dbReference>
<dbReference type="OrthoDB" id="512771at2"/>
<evidence type="ECO:0000313" key="2">
    <source>
        <dbReference type="EMBL" id="ACK67119.1"/>
    </source>
</evidence>
<dbReference type="STRING" id="41431.PCC8801_3139"/>
<dbReference type="HOGENOM" id="CLU_1968328_0_0_3"/>
<evidence type="ECO:0000313" key="3">
    <source>
        <dbReference type="Proteomes" id="UP000008204"/>
    </source>
</evidence>
<sequence>MNSDREAIRKVFEQTYPDNVRSRDLESYGQMYTENALWMAPNVIDRCGIPDIIEGFAETIATQDIDPTFTAEEIEVMGTFGYVLGISEATIYPHDGSATRQAKFRALWLMKKEGEQWLIDRQIWNNKPV</sequence>
<dbReference type="Proteomes" id="UP000008204">
    <property type="component" value="Chromosome"/>
</dbReference>
<organism evidence="2 3">
    <name type="scientific">Rippkaea orientalis (strain PCC 8801 / RF-1)</name>
    <name type="common">Cyanothece sp. (strain PCC 8801)</name>
    <dbReference type="NCBI Taxonomy" id="41431"/>
    <lineage>
        <taxon>Bacteria</taxon>
        <taxon>Bacillati</taxon>
        <taxon>Cyanobacteriota</taxon>
        <taxon>Cyanophyceae</taxon>
        <taxon>Oscillatoriophycideae</taxon>
        <taxon>Chroococcales</taxon>
        <taxon>Aphanothecaceae</taxon>
        <taxon>Rippkaea</taxon>
        <taxon>Rippkaea orientalis</taxon>
    </lineage>
</organism>
<dbReference type="InterPro" id="IPR027843">
    <property type="entry name" value="DUF4440"/>
</dbReference>
<proteinExistence type="predicted"/>
<dbReference type="AlphaFoldDB" id="B7JXD1"/>
<dbReference type="eggNOG" id="COG4319">
    <property type="taxonomic scope" value="Bacteria"/>
</dbReference>
<evidence type="ECO:0000259" key="1">
    <source>
        <dbReference type="Pfam" id="PF14534"/>
    </source>
</evidence>
<dbReference type="SUPFAM" id="SSF54427">
    <property type="entry name" value="NTF2-like"/>
    <property type="match status" value="1"/>
</dbReference>
<gene>
    <name evidence="2" type="ordered locus">PCC8801_3139</name>
</gene>
<dbReference type="RefSeq" id="WP_012596380.1">
    <property type="nucleotide sequence ID" value="NC_011726.1"/>
</dbReference>
<dbReference type="Pfam" id="PF14534">
    <property type="entry name" value="DUF4440"/>
    <property type="match status" value="1"/>
</dbReference>
<name>B7JXD1_RIPO1</name>
<protein>
    <recommendedName>
        <fullName evidence="1">DUF4440 domain-containing protein</fullName>
    </recommendedName>
</protein>
<reference evidence="3" key="1">
    <citation type="journal article" date="2011" name="MBio">
        <title>Novel metabolic attributes of the genus Cyanothece, comprising a group of unicellular nitrogen-fixing Cyanobacteria.</title>
        <authorList>
            <person name="Bandyopadhyay A."/>
            <person name="Elvitigala T."/>
            <person name="Welsh E."/>
            <person name="Stockel J."/>
            <person name="Liberton M."/>
            <person name="Min H."/>
            <person name="Sherman L.A."/>
            <person name="Pakrasi H.B."/>
        </authorList>
    </citation>
    <scope>NUCLEOTIDE SEQUENCE [LARGE SCALE GENOMIC DNA]</scope>
    <source>
        <strain evidence="3">PCC 8801</strain>
    </source>
</reference>
<dbReference type="Gene3D" id="3.10.450.50">
    <property type="match status" value="1"/>
</dbReference>
<dbReference type="InterPro" id="IPR032710">
    <property type="entry name" value="NTF2-like_dom_sf"/>
</dbReference>
<accession>B7JXD1</accession>
<keyword evidence="3" id="KW-1185">Reference proteome</keyword>
<dbReference type="KEGG" id="cyp:PCC8801_3139"/>
<feature type="domain" description="DUF4440" evidence="1">
    <location>
        <begin position="13"/>
        <end position="119"/>
    </location>
</feature>